<dbReference type="AlphaFoldDB" id="A0A9E8NBL8"/>
<name>A0A9E8NBL8_9BACT</name>
<accession>A0A9E8NBL8</accession>
<reference evidence="2" key="1">
    <citation type="submission" date="2022-11" db="EMBL/GenBank/DDBJ databases">
        <title>Dyadobacter pollutisoli sp. nov., isolated from plastic dumped soil.</title>
        <authorList>
            <person name="Kim J.M."/>
            <person name="Kim K.R."/>
            <person name="Lee J.K."/>
            <person name="Hao L."/>
            <person name="Jeon C.O."/>
        </authorList>
    </citation>
    <scope>NUCLEOTIDE SEQUENCE</scope>
    <source>
        <strain evidence="2">U1</strain>
    </source>
</reference>
<proteinExistence type="predicted"/>
<dbReference type="NCBIfam" id="TIGR04183">
    <property type="entry name" value="Por_Secre_tail"/>
    <property type="match status" value="1"/>
</dbReference>
<evidence type="ECO:0000313" key="3">
    <source>
        <dbReference type="Proteomes" id="UP001164653"/>
    </source>
</evidence>
<evidence type="ECO:0000313" key="2">
    <source>
        <dbReference type="EMBL" id="WAC11334.1"/>
    </source>
</evidence>
<dbReference type="KEGG" id="dpf:ON006_26835"/>
<dbReference type="Gene3D" id="3.20.20.80">
    <property type="entry name" value="Glycosidases"/>
    <property type="match status" value="1"/>
</dbReference>
<dbReference type="RefSeq" id="WP_244821266.1">
    <property type="nucleotide sequence ID" value="NZ_CP112998.1"/>
</dbReference>
<keyword evidence="3" id="KW-1185">Reference proteome</keyword>
<dbReference type="InterPro" id="IPR026444">
    <property type="entry name" value="Secre_tail"/>
</dbReference>
<protein>
    <submittedName>
        <fullName evidence="2">T9SS type A sorting domain-containing protein</fullName>
    </submittedName>
</protein>
<dbReference type="Proteomes" id="UP001164653">
    <property type="component" value="Chromosome"/>
</dbReference>
<evidence type="ECO:0000259" key="1">
    <source>
        <dbReference type="Pfam" id="PF18962"/>
    </source>
</evidence>
<dbReference type="EMBL" id="CP112998">
    <property type="protein sequence ID" value="WAC11334.1"/>
    <property type="molecule type" value="Genomic_DNA"/>
</dbReference>
<dbReference type="Pfam" id="PF18962">
    <property type="entry name" value="Por_Secre_tail"/>
    <property type="match status" value="1"/>
</dbReference>
<feature type="domain" description="Secretion system C-terminal sorting" evidence="1">
    <location>
        <begin position="661"/>
        <end position="724"/>
    </location>
</feature>
<organism evidence="2 3">
    <name type="scientific">Dyadobacter pollutisoli</name>
    <dbReference type="NCBI Taxonomy" id="2910158"/>
    <lineage>
        <taxon>Bacteria</taxon>
        <taxon>Pseudomonadati</taxon>
        <taxon>Bacteroidota</taxon>
        <taxon>Cytophagia</taxon>
        <taxon>Cytophagales</taxon>
        <taxon>Spirosomataceae</taxon>
        <taxon>Dyadobacter</taxon>
    </lineage>
</organism>
<gene>
    <name evidence="2" type="ORF">ON006_26835</name>
</gene>
<sequence length="734" mass="81218">MLSIQVFGQREIVLNTTGYGFDATAANGINPGQWDYIKKFATLKYNGKDASVTAVRLHVQWEQYEPTLGNYQRQKMALAVKAILDLNPNIKVALHFSYLRPGYWNDAYLSTVDIAQTSGGVLVRDAIAHTSPSVFSEYTTGRFLSFVNDALSQIGGYSSRILYVAMGNNGSEEFYMPRKIINDISYSGMFETKALAAWRTKFLPLQFPNQANATWGRQSYPIGSAPQPTDGNYNSEMGRDLHRFAGWGLLKLFKGFYDTVKSRNSSIKVLHFVSDFGSVQGNNWHLHSSTLLLALELSDGMYHTDGTDQFDLWKKIMGIDVIKGTYGNKIAALEFDPIDLGQPNGGSGINGAIPAEWFPRAFKHGTNYLHLAMHFNDNEIQLVAPAIAACKELYLKPDYQPPARSAPVTVNIFPNVFTSQFLFEPWKQIGGQNFAVTDLQPKSIKMTDLGYWDKVWNTSNYLPCNFSVSANTSQPKPVTGSPVTLSVNCAGQECDAAGFTWSGPGIINQTSKSFNISAPATAGTYTYSVTSNRSGCSPKSSSVAIEATPSLPVKLISFKVVKENTTALLSWATSEEVNSESFKIEHSTEGKKWRTIGTVAASGETKNATTYYAYTDIYPAKGQNLYRLKMVDRAANRRDQRFAYSRIVSINFNSEAMVTTYPNPATDKITITANDWEDVKSVRIVNVSGITVYHSDRPETEINVQNLSSGSYVIGLTRTNGEQENVKFVKEGSR</sequence>